<dbReference type="InterPro" id="IPR058625">
    <property type="entry name" value="MdtA-like_BSH"/>
</dbReference>
<dbReference type="GO" id="GO:0030313">
    <property type="term" value="C:cell envelope"/>
    <property type="evidence" value="ECO:0007669"/>
    <property type="project" value="UniProtKB-SubCell"/>
</dbReference>
<organism evidence="5 6">
    <name type="scientific">Bradyrhizobium shewense</name>
    <dbReference type="NCBI Taxonomy" id="1761772"/>
    <lineage>
        <taxon>Bacteria</taxon>
        <taxon>Pseudomonadati</taxon>
        <taxon>Pseudomonadota</taxon>
        <taxon>Alphaproteobacteria</taxon>
        <taxon>Hyphomicrobiales</taxon>
        <taxon>Nitrobacteraceae</taxon>
        <taxon>Bradyrhizobium</taxon>
    </lineage>
</organism>
<dbReference type="InterPro" id="IPR006143">
    <property type="entry name" value="RND_pump_MFP"/>
</dbReference>
<evidence type="ECO:0000256" key="2">
    <source>
        <dbReference type="ARBA" id="ARBA00009477"/>
    </source>
</evidence>
<sequence>MRSSRTISHLILRSAERASRRMQARLWLLALRDAASRLLRVRDRQQYLPRLCSIVVLALATGLAGCQEKRDPGFQGWVEADMIFVSPDEAGRVTKLNVREGDEVKVGDHLYSVDDDLQLADLNQQKATLANAQQTYDRAASLSKTGSGTQANLDSAVSALRVAEARVATSETRMARRKGFAPVAGTIQQIYFREGEMVAAQRPVLSIMPPGNMKLRFFVPEAALPKLAIGDTVRISCDNCAADLTAKIYFIATSAEYTPPVIYSLDERNKLVYLIQARPSRPDALRVGQPIDVYLNPKTPVADKR</sequence>
<dbReference type="EMBL" id="FMAI01000027">
    <property type="protein sequence ID" value="SCB54544.1"/>
    <property type="molecule type" value="Genomic_DNA"/>
</dbReference>
<dbReference type="Pfam" id="PF25917">
    <property type="entry name" value="BSH_RND"/>
    <property type="match status" value="1"/>
</dbReference>
<dbReference type="Gene3D" id="1.10.287.470">
    <property type="entry name" value="Helix hairpin bin"/>
    <property type="match status" value="1"/>
</dbReference>
<evidence type="ECO:0000313" key="5">
    <source>
        <dbReference type="EMBL" id="SCB54544.1"/>
    </source>
</evidence>
<evidence type="ECO:0000313" key="6">
    <source>
        <dbReference type="Proteomes" id="UP000199184"/>
    </source>
</evidence>
<evidence type="ECO:0000256" key="3">
    <source>
        <dbReference type="ARBA" id="ARBA00023054"/>
    </source>
</evidence>
<dbReference type="Proteomes" id="UP000199184">
    <property type="component" value="Unassembled WGS sequence"/>
</dbReference>
<keyword evidence="6" id="KW-1185">Reference proteome</keyword>
<dbReference type="PANTHER" id="PTHR32347:SF23">
    <property type="entry name" value="BLL5650 PROTEIN"/>
    <property type="match status" value="1"/>
</dbReference>
<dbReference type="Gene3D" id="2.40.50.100">
    <property type="match status" value="1"/>
</dbReference>
<name>A0A1C3XRA1_9BRAD</name>
<dbReference type="GO" id="GO:0022857">
    <property type="term" value="F:transmembrane transporter activity"/>
    <property type="evidence" value="ECO:0007669"/>
    <property type="project" value="InterPro"/>
</dbReference>
<protein>
    <submittedName>
        <fullName evidence="5">HlyD family secretion protein</fullName>
    </submittedName>
</protein>
<feature type="domain" description="Multidrug resistance protein MdtA-like barrel-sandwich hybrid" evidence="4">
    <location>
        <begin position="86"/>
        <end position="202"/>
    </location>
</feature>
<dbReference type="GO" id="GO:0016020">
    <property type="term" value="C:membrane"/>
    <property type="evidence" value="ECO:0007669"/>
    <property type="project" value="InterPro"/>
</dbReference>
<keyword evidence="3" id="KW-0175">Coiled coil</keyword>
<dbReference type="AlphaFoldDB" id="A0A1C3XRA1"/>
<comment type="subcellular location">
    <subcellularLocation>
        <location evidence="1">Cell envelope</location>
    </subcellularLocation>
</comment>
<dbReference type="PANTHER" id="PTHR32347">
    <property type="entry name" value="EFFLUX SYSTEM COMPONENT YKNX-RELATED"/>
    <property type="match status" value="1"/>
</dbReference>
<gene>
    <name evidence="5" type="ORF">GA0061098_102770</name>
</gene>
<dbReference type="SUPFAM" id="SSF111369">
    <property type="entry name" value="HlyD-like secretion proteins"/>
    <property type="match status" value="1"/>
</dbReference>
<dbReference type="InterPro" id="IPR050465">
    <property type="entry name" value="UPF0194_transport"/>
</dbReference>
<dbReference type="NCBIfam" id="TIGR01730">
    <property type="entry name" value="RND_mfp"/>
    <property type="match status" value="1"/>
</dbReference>
<accession>A0A1C3XRA1</accession>
<comment type="similarity">
    <text evidence="2">Belongs to the membrane fusion protein (MFP) (TC 8.A.1) family.</text>
</comment>
<evidence type="ECO:0000256" key="1">
    <source>
        <dbReference type="ARBA" id="ARBA00004196"/>
    </source>
</evidence>
<reference evidence="6" key="1">
    <citation type="submission" date="2016-08" db="EMBL/GenBank/DDBJ databases">
        <authorList>
            <person name="Varghese N."/>
            <person name="Submissions Spin"/>
        </authorList>
    </citation>
    <scope>NUCLEOTIDE SEQUENCE [LARGE SCALE GENOMIC DNA]</scope>
    <source>
        <strain evidence="6">ERR11</strain>
    </source>
</reference>
<proteinExistence type="inferred from homology"/>
<dbReference type="RefSeq" id="WP_245323787.1">
    <property type="nucleotide sequence ID" value="NZ_FMAI01000027.1"/>
</dbReference>
<evidence type="ECO:0000259" key="4">
    <source>
        <dbReference type="Pfam" id="PF25917"/>
    </source>
</evidence>